<organism evidence="9 10">
    <name type="scientific">Tistrella arctica</name>
    <dbReference type="NCBI Taxonomy" id="3133430"/>
    <lineage>
        <taxon>Bacteria</taxon>
        <taxon>Pseudomonadati</taxon>
        <taxon>Pseudomonadota</taxon>
        <taxon>Alphaproteobacteria</taxon>
        <taxon>Geminicoccales</taxon>
        <taxon>Geminicoccaceae</taxon>
        <taxon>Tistrella</taxon>
    </lineage>
</organism>
<reference evidence="9 10" key="1">
    <citation type="submission" date="2024-03" db="EMBL/GenBank/DDBJ databases">
        <title>High-quality draft genome sequencing of Tistrella sp. BH-R2-4.</title>
        <authorList>
            <person name="Dong C."/>
        </authorList>
    </citation>
    <scope>NUCLEOTIDE SEQUENCE [LARGE SCALE GENOMIC DNA]</scope>
    <source>
        <strain evidence="9 10">BH-R2-4</strain>
    </source>
</reference>
<dbReference type="Gene3D" id="3.90.1680.10">
    <property type="entry name" value="SOS response associated peptidase-like"/>
    <property type="match status" value="1"/>
</dbReference>
<sequence>MCSRYELSVNAAELKAMLARLLGAPPALPPGLADTAAVVPTAVVRPTDRAPVVLVDNQGAIVVARVPWGWPAPWDGSPLFNARIERLDEAPSFRPHLGRRCLVPATAWLEGRGQGRLRLGRADGGLVLMAGLYGRDAAGRPAFTVITRAAAPAIAHIHPRMPALANEDEAADSHAHPFAGLWLDPSTDAAEALARLAALPPPALIARAATDAAPTTPDLFGAAPDGRES</sequence>
<keyword evidence="10" id="KW-1185">Reference proteome</keyword>
<protein>
    <recommendedName>
        <fullName evidence="8">Abasic site processing protein</fullName>
        <ecNumber evidence="8">3.4.-.-</ecNumber>
    </recommendedName>
</protein>
<keyword evidence="2 8" id="KW-0645">Protease</keyword>
<evidence type="ECO:0000256" key="6">
    <source>
        <dbReference type="ARBA" id="ARBA00023125"/>
    </source>
</evidence>
<name>A0ABU9YJI8_9PROT</name>
<evidence type="ECO:0000313" key="9">
    <source>
        <dbReference type="EMBL" id="MEN2988972.1"/>
    </source>
</evidence>
<gene>
    <name evidence="9" type="ORF">WG926_11715</name>
</gene>
<dbReference type="EMBL" id="JBBKTW010000004">
    <property type="protein sequence ID" value="MEN2988972.1"/>
    <property type="molecule type" value="Genomic_DNA"/>
</dbReference>
<dbReference type="PANTHER" id="PTHR13604:SF0">
    <property type="entry name" value="ABASIC SITE PROCESSING PROTEIN HMCES"/>
    <property type="match status" value="1"/>
</dbReference>
<accession>A0ABU9YJI8</accession>
<evidence type="ECO:0000256" key="5">
    <source>
        <dbReference type="ARBA" id="ARBA00023124"/>
    </source>
</evidence>
<dbReference type="InterPro" id="IPR036590">
    <property type="entry name" value="SRAP-like"/>
</dbReference>
<evidence type="ECO:0000313" key="10">
    <source>
        <dbReference type="Proteomes" id="UP001413721"/>
    </source>
</evidence>
<evidence type="ECO:0000256" key="1">
    <source>
        <dbReference type="ARBA" id="ARBA00008136"/>
    </source>
</evidence>
<dbReference type="Proteomes" id="UP001413721">
    <property type="component" value="Unassembled WGS sequence"/>
</dbReference>
<dbReference type="SUPFAM" id="SSF143081">
    <property type="entry name" value="BB1717-like"/>
    <property type="match status" value="1"/>
</dbReference>
<evidence type="ECO:0000256" key="7">
    <source>
        <dbReference type="ARBA" id="ARBA00023239"/>
    </source>
</evidence>
<evidence type="ECO:0000256" key="2">
    <source>
        <dbReference type="ARBA" id="ARBA00022670"/>
    </source>
</evidence>
<dbReference type="InterPro" id="IPR003738">
    <property type="entry name" value="SRAP"/>
</dbReference>
<dbReference type="Pfam" id="PF02586">
    <property type="entry name" value="SRAP"/>
    <property type="match status" value="1"/>
</dbReference>
<dbReference type="RefSeq" id="WP_345937380.1">
    <property type="nucleotide sequence ID" value="NZ_JBBKTW010000004.1"/>
</dbReference>
<evidence type="ECO:0000256" key="4">
    <source>
        <dbReference type="ARBA" id="ARBA00022801"/>
    </source>
</evidence>
<evidence type="ECO:0000256" key="8">
    <source>
        <dbReference type="RuleBase" id="RU364100"/>
    </source>
</evidence>
<keyword evidence="6" id="KW-0238">DNA-binding</keyword>
<keyword evidence="5" id="KW-0190">Covalent protein-DNA linkage</keyword>
<keyword evidence="4 8" id="KW-0378">Hydrolase</keyword>
<dbReference type="PANTHER" id="PTHR13604">
    <property type="entry name" value="DC12-RELATED"/>
    <property type="match status" value="1"/>
</dbReference>
<proteinExistence type="inferred from homology"/>
<keyword evidence="7" id="KW-0456">Lyase</keyword>
<keyword evidence="3" id="KW-0227">DNA damage</keyword>
<comment type="caution">
    <text evidence="9">The sequence shown here is derived from an EMBL/GenBank/DDBJ whole genome shotgun (WGS) entry which is preliminary data.</text>
</comment>
<evidence type="ECO:0000256" key="3">
    <source>
        <dbReference type="ARBA" id="ARBA00022763"/>
    </source>
</evidence>
<dbReference type="EC" id="3.4.-.-" evidence="8"/>
<comment type="similarity">
    <text evidence="1 8">Belongs to the SOS response-associated peptidase family.</text>
</comment>